<comment type="caution">
    <text evidence="2">The sequence shown here is derived from an EMBL/GenBank/DDBJ whole genome shotgun (WGS) entry which is preliminary data.</text>
</comment>
<organism evidence="2 3">
    <name type="scientific">Coprinellus micaceus</name>
    <name type="common">Glistening ink-cap mushroom</name>
    <name type="synonym">Coprinus micaceus</name>
    <dbReference type="NCBI Taxonomy" id="71717"/>
    <lineage>
        <taxon>Eukaryota</taxon>
        <taxon>Fungi</taxon>
        <taxon>Dikarya</taxon>
        <taxon>Basidiomycota</taxon>
        <taxon>Agaricomycotina</taxon>
        <taxon>Agaricomycetes</taxon>
        <taxon>Agaricomycetidae</taxon>
        <taxon>Agaricales</taxon>
        <taxon>Agaricineae</taxon>
        <taxon>Psathyrellaceae</taxon>
        <taxon>Coprinellus</taxon>
    </lineage>
</organism>
<evidence type="ECO:0000256" key="1">
    <source>
        <dbReference type="SAM" id="MobiDB-lite"/>
    </source>
</evidence>
<protein>
    <submittedName>
        <fullName evidence="2">Uncharacterized protein</fullName>
    </submittedName>
</protein>
<evidence type="ECO:0000313" key="2">
    <source>
        <dbReference type="EMBL" id="TEB27682.1"/>
    </source>
</evidence>
<dbReference type="Proteomes" id="UP000298030">
    <property type="component" value="Unassembled WGS sequence"/>
</dbReference>
<proteinExistence type="predicted"/>
<dbReference type="AlphaFoldDB" id="A0A4Y7T202"/>
<evidence type="ECO:0000313" key="3">
    <source>
        <dbReference type="Proteomes" id="UP000298030"/>
    </source>
</evidence>
<sequence length="149" mass="16812">MLLPLETFRLAPLEEPLQTLVSKWIDVLQHLSPATESSAGHVASWFSHCIGCDAQLLGATEVAVLFPDVQWLQHTGQASELRKLFLGMRDTVSRQLFREDQLQNSQHNLLEDLIKWHKVDVQDYGAEEDLDSQPLPSRGTPTESTRRGP</sequence>
<gene>
    <name evidence="2" type="ORF">FA13DRAFT_1712397</name>
</gene>
<name>A0A4Y7T202_COPMI</name>
<accession>A0A4Y7T202</accession>
<feature type="region of interest" description="Disordered" evidence="1">
    <location>
        <begin position="127"/>
        <end position="149"/>
    </location>
</feature>
<dbReference type="EMBL" id="QPFP01000038">
    <property type="protein sequence ID" value="TEB27682.1"/>
    <property type="molecule type" value="Genomic_DNA"/>
</dbReference>
<keyword evidence="3" id="KW-1185">Reference proteome</keyword>
<reference evidence="2 3" key="1">
    <citation type="journal article" date="2019" name="Nat. Ecol. Evol.">
        <title>Megaphylogeny resolves global patterns of mushroom evolution.</title>
        <authorList>
            <person name="Varga T."/>
            <person name="Krizsan K."/>
            <person name="Foldi C."/>
            <person name="Dima B."/>
            <person name="Sanchez-Garcia M."/>
            <person name="Sanchez-Ramirez S."/>
            <person name="Szollosi G.J."/>
            <person name="Szarkandi J.G."/>
            <person name="Papp V."/>
            <person name="Albert L."/>
            <person name="Andreopoulos W."/>
            <person name="Angelini C."/>
            <person name="Antonin V."/>
            <person name="Barry K.W."/>
            <person name="Bougher N.L."/>
            <person name="Buchanan P."/>
            <person name="Buyck B."/>
            <person name="Bense V."/>
            <person name="Catcheside P."/>
            <person name="Chovatia M."/>
            <person name="Cooper J."/>
            <person name="Damon W."/>
            <person name="Desjardin D."/>
            <person name="Finy P."/>
            <person name="Geml J."/>
            <person name="Haridas S."/>
            <person name="Hughes K."/>
            <person name="Justo A."/>
            <person name="Karasinski D."/>
            <person name="Kautmanova I."/>
            <person name="Kiss B."/>
            <person name="Kocsube S."/>
            <person name="Kotiranta H."/>
            <person name="LaButti K.M."/>
            <person name="Lechner B.E."/>
            <person name="Liimatainen K."/>
            <person name="Lipzen A."/>
            <person name="Lukacs Z."/>
            <person name="Mihaltcheva S."/>
            <person name="Morgado L.N."/>
            <person name="Niskanen T."/>
            <person name="Noordeloos M.E."/>
            <person name="Ohm R.A."/>
            <person name="Ortiz-Santana B."/>
            <person name="Ovrebo C."/>
            <person name="Racz N."/>
            <person name="Riley R."/>
            <person name="Savchenko A."/>
            <person name="Shiryaev A."/>
            <person name="Soop K."/>
            <person name="Spirin V."/>
            <person name="Szebenyi C."/>
            <person name="Tomsovsky M."/>
            <person name="Tulloss R.E."/>
            <person name="Uehling J."/>
            <person name="Grigoriev I.V."/>
            <person name="Vagvolgyi C."/>
            <person name="Papp T."/>
            <person name="Martin F.M."/>
            <person name="Miettinen O."/>
            <person name="Hibbett D.S."/>
            <person name="Nagy L.G."/>
        </authorList>
    </citation>
    <scope>NUCLEOTIDE SEQUENCE [LARGE SCALE GENOMIC DNA]</scope>
    <source>
        <strain evidence="2 3">FP101781</strain>
    </source>
</reference>